<sequence>MLEPLLIEANVSCPVTRAGSFTLASQHQQERNYQFQKEPTVSPHEC</sequence>
<dbReference type="HOGENOM" id="CLU_3186821_0_0_4"/>
<comment type="caution">
    <text evidence="1">The sequence shown here is derived from an EMBL/GenBank/DDBJ whole genome shotgun (WGS) entry which is preliminary data.</text>
</comment>
<name>F3QJX7_9BURK</name>
<gene>
    <name evidence="1" type="ORF">HMPREF9439_01234</name>
</gene>
<dbReference type="EMBL" id="AFBP01000031">
    <property type="protein sequence ID" value="EGG55130.1"/>
    <property type="molecule type" value="Genomic_DNA"/>
</dbReference>
<accession>F3QJX7</accession>
<dbReference type="AlphaFoldDB" id="F3QJX7"/>
<keyword evidence="2" id="KW-1185">Reference proteome</keyword>
<proteinExistence type="predicted"/>
<dbReference type="Proteomes" id="UP000005156">
    <property type="component" value="Unassembled WGS sequence"/>
</dbReference>
<reference evidence="1 2" key="1">
    <citation type="submission" date="2011-02" db="EMBL/GenBank/DDBJ databases">
        <authorList>
            <person name="Weinstock G."/>
            <person name="Sodergren E."/>
            <person name="Clifton S."/>
            <person name="Fulton L."/>
            <person name="Fulton B."/>
            <person name="Courtney L."/>
            <person name="Fronick C."/>
            <person name="Harrison M."/>
            <person name="Strong C."/>
            <person name="Farmer C."/>
            <person name="Delahaunty K."/>
            <person name="Markovic C."/>
            <person name="Hall O."/>
            <person name="Minx P."/>
            <person name="Tomlinson C."/>
            <person name="Mitreva M."/>
            <person name="Hou S."/>
            <person name="Chen J."/>
            <person name="Wollam A."/>
            <person name="Pepin K.H."/>
            <person name="Johnson M."/>
            <person name="Bhonagiri V."/>
            <person name="Zhang X."/>
            <person name="Suruliraj S."/>
            <person name="Warren W."/>
            <person name="Chinwalla A."/>
            <person name="Mardis E.R."/>
            <person name="Wilson R.K."/>
        </authorList>
    </citation>
    <scope>NUCLEOTIDE SEQUENCE [LARGE SCALE GENOMIC DNA]</scope>
    <source>
        <strain evidence="1 2">YIT 11859</strain>
    </source>
</reference>
<protein>
    <submittedName>
        <fullName evidence="1">Uncharacterized protein</fullName>
    </submittedName>
</protein>
<organism evidence="1 2">
    <name type="scientific">Parasutterella excrementihominis YIT 11859</name>
    <dbReference type="NCBI Taxonomy" id="762966"/>
    <lineage>
        <taxon>Bacteria</taxon>
        <taxon>Pseudomonadati</taxon>
        <taxon>Pseudomonadota</taxon>
        <taxon>Betaproteobacteria</taxon>
        <taxon>Burkholderiales</taxon>
        <taxon>Sutterellaceae</taxon>
        <taxon>Parasutterella</taxon>
    </lineage>
</organism>
<evidence type="ECO:0000313" key="2">
    <source>
        <dbReference type="Proteomes" id="UP000005156"/>
    </source>
</evidence>
<evidence type="ECO:0000313" key="1">
    <source>
        <dbReference type="EMBL" id="EGG55130.1"/>
    </source>
</evidence>